<accession>A0A1R3RDK9</accession>
<protein>
    <recommendedName>
        <fullName evidence="4">RNase III domain-containing protein</fullName>
    </recommendedName>
</protein>
<feature type="region of interest" description="Disordered" evidence="1">
    <location>
        <begin position="276"/>
        <end position="313"/>
    </location>
</feature>
<dbReference type="SUPFAM" id="SSF69065">
    <property type="entry name" value="RNase III domain-like"/>
    <property type="match status" value="1"/>
</dbReference>
<organism evidence="2 3">
    <name type="scientific">Aspergillus carbonarius (strain ITEM 5010)</name>
    <dbReference type="NCBI Taxonomy" id="602072"/>
    <lineage>
        <taxon>Eukaryota</taxon>
        <taxon>Fungi</taxon>
        <taxon>Dikarya</taxon>
        <taxon>Ascomycota</taxon>
        <taxon>Pezizomycotina</taxon>
        <taxon>Eurotiomycetes</taxon>
        <taxon>Eurotiomycetidae</taxon>
        <taxon>Eurotiales</taxon>
        <taxon>Aspergillaceae</taxon>
        <taxon>Aspergillus</taxon>
        <taxon>Aspergillus subgen. Circumdati</taxon>
    </lineage>
</organism>
<dbReference type="EMBL" id="KV907507">
    <property type="protein sequence ID" value="OOF92568.1"/>
    <property type="molecule type" value="Genomic_DNA"/>
</dbReference>
<evidence type="ECO:0000313" key="2">
    <source>
        <dbReference type="EMBL" id="OOF92568.1"/>
    </source>
</evidence>
<proteinExistence type="predicted"/>
<gene>
    <name evidence="2" type="ORF">ASPCADRAFT_133560</name>
</gene>
<dbReference type="InterPro" id="IPR036389">
    <property type="entry name" value="RNase_III_sf"/>
</dbReference>
<dbReference type="VEuPathDB" id="FungiDB:ASPCADRAFT_133560"/>
<feature type="compositionally biased region" description="Polar residues" evidence="1">
    <location>
        <begin position="304"/>
        <end position="313"/>
    </location>
</feature>
<dbReference type="STRING" id="602072.A0A1R3RDK9"/>
<dbReference type="GO" id="GO:0006396">
    <property type="term" value="P:RNA processing"/>
    <property type="evidence" value="ECO:0007669"/>
    <property type="project" value="InterPro"/>
</dbReference>
<sequence>MASQAQVQMAENIIGYRFASDFYLRQALTAAGAETNNHDGNRALALIGAHWIDTLLMIVLMGIDANKVDRAKCIKYSSQGGEESPAVLRYAINAIIGAVLLDTKTESISTTLGVIARIFKHNDPQMLDFCSASTHRAVSLITGAVCAEQAFQKIGFSVAVMEDSVHLHAPEMPPPLTTDEIDVLGIDDDIMNPTFDVPLELLPPPIPESVQLSEGFSTSVQDSSEAQLVFSDPAATFMLEYAVSMDDVSSNLDHTEGIPTESQRSQFNNKMSSIQVTPAQVSPSVSNPEAIQRGGKASRPPHTLLSTIPLNNS</sequence>
<evidence type="ECO:0000313" key="3">
    <source>
        <dbReference type="Proteomes" id="UP000188318"/>
    </source>
</evidence>
<keyword evidence="3" id="KW-1185">Reference proteome</keyword>
<dbReference type="Proteomes" id="UP000188318">
    <property type="component" value="Unassembled WGS sequence"/>
</dbReference>
<dbReference type="AlphaFoldDB" id="A0A1R3RDK9"/>
<name>A0A1R3RDK9_ASPC5</name>
<dbReference type="GO" id="GO:0004525">
    <property type="term" value="F:ribonuclease III activity"/>
    <property type="evidence" value="ECO:0007669"/>
    <property type="project" value="InterPro"/>
</dbReference>
<dbReference type="OrthoDB" id="67027at2759"/>
<reference evidence="3" key="1">
    <citation type="journal article" date="2017" name="Genome Biol.">
        <title>Comparative genomics reveals high biological diversity and specific adaptations in the industrially and medically important fungal genus Aspergillus.</title>
        <authorList>
            <person name="de Vries R.P."/>
            <person name="Riley R."/>
            <person name="Wiebenga A."/>
            <person name="Aguilar-Osorio G."/>
            <person name="Amillis S."/>
            <person name="Uchima C.A."/>
            <person name="Anderluh G."/>
            <person name="Asadollahi M."/>
            <person name="Askin M."/>
            <person name="Barry K."/>
            <person name="Battaglia E."/>
            <person name="Bayram O."/>
            <person name="Benocci T."/>
            <person name="Braus-Stromeyer S.A."/>
            <person name="Caldana C."/>
            <person name="Canovas D."/>
            <person name="Cerqueira G.C."/>
            <person name="Chen F."/>
            <person name="Chen W."/>
            <person name="Choi C."/>
            <person name="Clum A."/>
            <person name="Dos Santos R.A."/>
            <person name="Damasio A.R."/>
            <person name="Diallinas G."/>
            <person name="Emri T."/>
            <person name="Fekete E."/>
            <person name="Flipphi M."/>
            <person name="Freyberg S."/>
            <person name="Gallo A."/>
            <person name="Gournas C."/>
            <person name="Habgood R."/>
            <person name="Hainaut M."/>
            <person name="Harispe M.L."/>
            <person name="Henrissat B."/>
            <person name="Hilden K.S."/>
            <person name="Hope R."/>
            <person name="Hossain A."/>
            <person name="Karabika E."/>
            <person name="Karaffa L."/>
            <person name="Karanyi Z."/>
            <person name="Krasevec N."/>
            <person name="Kuo A."/>
            <person name="Kusch H."/>
            <person name="LaButti K."/>
            <person name="Lagendijk E.L."/>
            <person name="Lapidus A."/>
            <person name="Levasseur A."/>
            <person name="Lindquist E."/>
            <person name="Lipzen A."/>
            <person name="Logrieco A.F."/>
            <person name="MacCabe A."/>
            <person name="Maekelae M.R."/>
            <person name="Malavazi I."/>
            <person name="Melin P."/>
            <person name="Meyer V."/>
            <person name="Mielnichuk N."/>
            <person name="Miskei M."/>
            <person name="Molnar A.P."/>
            <person name="Mule G."/>
            <person name="Ngan C.Y."/>
            <person name="Orejas M."/>
            <person name="Orosz E."/>
            <person name="Ouedraogo J.P."/>
            <person name="Overkamp K.M."/>
            <person name="Park H.-S."/>
            <person name="Perrone G."/>
            <person name="Piumi F."/>
            <person name="Punt P.J."/>
            <person name="Ram A.F."/>
            <person name="Ramon A."/>
            <person name="Rauscher S."/>
            <person name="Record E."/>
            <person name="Riano-Pachon D.M."/>
            <person name="Robert V."/>
            <person name="Roehrig J."/>
            <person name="Ruller R."/>
            <person name="Salamov A."/>
            <person name="Salih N.S."/>
            <person name="Samson R.A."/>
            <person name="Sandor E."/>
            <person name="Sanguinetti M."/>
            <person name="Schuetze T."/>
            <person name="Sepcic K."/>
            <person name="Shelest E."/>
            <person name="Sherlock G."/>
            <person name="Sophianopoulou V."/>
            <person name="Squina F.M."/>
            <person name="Sun H."/>
            <person name="Susca A."/>
            <person name="Todd R.B."/>
            <person name="Tsang A."/>
            <person name="Unkles S.E."/>
            <person name="van de Wiele N."/>
            <person name="van Rossen-Uffink D."/>
            <person name="Oliveira J.V."/>
            <person name="Vesth T.C."/>
            <person name="Visser J."/>
            <person name="Yu J.-H."/>
            <person name="Zhou M."/>
            <person name="Andersen M.R."/>
            <person name="Archer D.B."/>
            <person name="Baker S.E."/>
            <person name="Benoit I."/>
            <person name="Brakhage A.A."/>
            <person name="Braus G.H."/>
            <person name="Fischer R."/>
            <person name="Frisvad J.C."/>
            <person name="Goldman G.H."/>
            <person name="Houbraken J."/>
            <person name="Oakley B."/>
            <person name="Pocsi I."/>
            <person name="Scazzocchio C."/>
            <person name="Seiboth B."/>
            <person name="vanKuyk P.A."/>
            <person name="Wortman J."/>
            <person name="Dyer P.S."/>
            <person name="Grigoriev I.V."/>
        </authorList>
    </citation>
    <scope>NUCLEOTIDE SEQUENCE [LARGE SCALE GENOMIC DNA]</scope>
    <source>
        <strain evidence="3">ITEM 5010</strain>
    </source>
</reference>
<evidence type="ECO:0000256" key="1">
    <source>
        <dbReference type="SAM" id="MobiDB-lite"/>
    </source>
</evidence>
<evidence type="ECO:0008006" key="4">
    <source>
        <dbReference type="Google" id="ProtNLM"/>
    </source>
</evidence>
<feature type="compositionally biased region" description="Polar residues" evidence="1">
    <location>
        <begin position="276"/>
        <end position="289"/>
    </location>
</feature>